<dbReference type="Pfam" id="PF25137">
    <property type="entry name" value="ADH_Fe_C"/>
    <property type="match status" value="1"/>
</dbReference>
<dbReference type="Gene3D" id="1.20.1090.10">
    <property type="entry name" value="Dehydroquinate synthase-like - alpha domain"/>
    <property type="match status" value="1"/>
</dbReference>
<proteinExistence type="inferred from homology"/>
<dbReference type="InterPro" id="IPR034786">
    <property type="entry name" value="MAR"/>
</dbReference>
<feature type="domain" description="Alcohol dehydrogenase iron-type/glycerol dehydrogenase GldA" evidence="4">
    <location>
        <begin position="12"/>
        <end position="155"/>
    </location>
</feature>
<dbReference type="GO" id="GO:0018506">
    <property type="term" value="F:maleylacetate reductase activity"/>
    <property type="evidence" value="ECO:0007669"/>
    <property type="project" value="UniProtKB-EC"/>
</dbReference>
<dbReference type="PANTHER" id="PTHR11496:SF102">
    <property type="entry name" value="ALCOHOL DEHYDROGENASE 4"/>
    <property type="match status" value="1"/>
</dbReference>
<dbReference type="PANTHER" id="PTHR11496">
    <property type="entry name" value="ALCOHOL DEHYDROGENASE"/>
    <property type="match status" value="1"/>
</dbReference>
<evidence type="ECO:0000256" key="1">
    <source>
        <dbReference type="ARBA" id="ARBA00007358"/>
    </source>
</evidence>
<dbReference type="InterPro" id="IPR039697">
    <property type="entry name" value="Alcohol_dehydrogenase_Fe"/>
</dbReference>
<evidence type="ECO:0000256" key="3">
    <source>
        <dbReference type="ARBA" id="ARBA00023027"/>
    </source>
</evidence>
<keyword evidence="3" id="KW-0520">NAD</keyword>
<gene>
    <name evidence="6" type="ORF">ABID37_004830</name>
</gene>
<keyword evidence="2 6" id="KW-0560">Oxidoreductase</keyword>
<dbReference type="EC" id="1.3.1.32" evidence="6"/>
<organism evidence="6 7">
    <name type="scientific">Aquamicrobium terrae</name>
    <dbReference type="NCBI Taxonomy" id="1324945"/>
    <lineage>
        <taxon>Bacteria</taxon>
        <taxon>Pseudomonadati</taxon>
        <taxon>Pseudomonadota</taxon>
        <taxon>Alphaproteobacteria</taxon>
        <taxon>Hyphomicrobiales</taxon>
        <taxon>Phyllobacteriaceae</taxon>
        <taxon>Aquamicrobium</taxon>
    </lineage>
</organism>
<dbReference type="Gene3D" id="3.40.50.1970">
    <property type="match status" value="1"/>
</dbReference>
<dbReference type="Proteomes" id="UP001549076">
    <property type="component" value="Unassembled WGS sequence"/>
</dbReference>
<evidence type="ECO:0000259" key="5">
    <source>
        <dbReference type="Pfam" id="PF25137"/>
    </source>
</evidence>
<dbReference type="RefSeq" id="WP_354199484.1">
    <property type="nucleotide sequence ID" value="NZ_JBEPML010000026.1"/>
</dbReference>
<evidence type="ECO:0000256" key="2">
    <source>
        <dbReference type="ARBA" id="ARBA00023002"/>
    </source>
</evidence>
<evidence type="ECO:0000313" key="6">
    <source>
        <dbReference type="EMBL" id="MET3794590.1"/>
    </source>
</evidence>
<dbReference type="SUPFAM" id="SSF56796">
    <property type="entry name" value="Dehydroquinate synthase-like"/>
    <property type="match status" value="1"/>
</dbReference>
<name>A0ABV2N6Y3_9HYPH</name>
<dbReference type="InterPro" id="IPR001670">
    <property type="entry name" value="ADH_Fe/GldA"/>
</dbReference>
<comment type="caution">
    <text evidence="6">The sequence shown here is derived from an EMBL/GenBank/DDBJ whole genome shotgun (WGS) entry which is preliminary data.</text>
</comment>
<evidence type="ECO:0000313" key="7">
    <source>
        <dbReference type="Proteomes" id="UP001549076"/>
    </source>
</evidence>
<keyword evidence="7" id="KW-1185">Reference proteome</keyword>
<sequence length="355" mass="37171">MDIRNFIYQGSPARIVFGAGALERVAEVVQALDCRHALVLSTPQQAEDAGRLSGALGALSAGVFAKAAMHTPVEITEQALEAMQAAGADCTVAFGGGSTVGLGKAIAYRLDTPQIAIPTTYAGSEATPILGQTQNGEKTTVRDGSILPEAIIYDPELSLGLPYQMTVTSGLNAMAHAAEALYAKDRNPISTLMAVEGLRAFTGALPVLKGAPRDMTARGDALYGAWLCGTVLGSVGMSLHHKLCHVLGGSFDLPHAETHAIILPHAIGFNEAVASEELRPIAEMLGHGSAGAGLYDFARKLGAPVALRDIGMAEADLPRAAMIATRNAYWNPREIDRDQILALLGAAWRGERPQG</sequence>
<comment type="similarity">
    <text evidence="1">Belongs to the iron-containing alcohol dehydrogenase family.</text>
</comment>
<feature type="domain" description="Fe-containing alcohol dehydrogenase-like C-terminal" evidence="5">
    <location>
        <begin position="166"/>
        <end position="348"/>
    </location>
</feature>
<protein>
    <submittedName>
        <fullName evidence="6">Maleylacetate reductase</fullName>
        <ecNumber evidence="6">1.3.1.32</ecNumber>
    </submittedName>
</protein>
<dbReference type="Pfam" id="PF00465">
    <property type="entry name" value="Fe-ADH"/>
    <property type="match status" value="1"/>
</dbReference>
<accession>A0ABV2N6Y3</accession>
<evidence type="ECO:0000259" key="4">
    <source>
        <dbReference type="Pfam" id="PF00465"/>
    </source>
</evidence>
<dbReference type="CDD" id="cd08177">
    <property type="entry name" value="MAR"/>
    <property type="match status" value="1"/>
</dbReference>
<reference evidence="6 7" key="1">
    <citation type="submission" date="2024-06" db="EMBL/GenBank/DDBJ databases">
        <title>Genomic Encyclopedia of Type Strains, Phase IV (KMG-IV): sequencing the most valuable type-strain genomes for metagenomic binning, comparative biology and taxonomic classification.</title>
        <authorList>
            <person name="Goeker M."/>
        </authorList>
    </citation>
    <scope>NUCLEOTIDE SEQUENCE [LARGE SCALE GENOMIC DNA]</scope>
    <source>
        <strain evidence="6 7">DSM 27865</strain>
    </source>
</reference>
<dbReference type="EMBL" id="JBEPML010000026">
    <property type="protein sequence ID" value="MET3794590.1"/>
    <property type="molecule type" value="Genomic_DNA"/>
</dbReference>
<dbReference type="InterPro" id="IPR056798">
    <property type="entry name" value="ADH_Fe_C"/>
</dbReference>